<evidence type="ECO:0000256" key="3">
    <source>
        <dbReference type="SAM" id="SignalP"/>
    </source>
</evidence>
<dbReference type="InterPro" id="IPR008972">
    <property type="entry name" value="Cupredoxin"/>
</dbReference>
<keyword evidence="2" id="KW-0186">Copper</keyword>
<gene>
    <name evidence="5" type="ORF">DFR50_12368</name>
</gene>
<name>A0A366F4M1_9HYPH</name>
<keyword evidence="6" id="KW-1185">Reference proteome</keyword>
<proteinExistence type="predicted"/>
<dbReference type="PROSITE" id="PS00079">
    <property type="entry name" value="MULTICOPPER_OXIDASE1"/>
    <property type="match status" value="1"/>
</dbReference>
<evidence type="ECO:0000256" key="1">
    <source>
        <dbReference type="ARBA" id="ARBA00022723"/>
    </source>
</evidence>
<comment type="caution">
    <text evidence="5">The sequence shown here is derived from an EMBL/GenBank/DDBJ whole genome shotgun (WGS) entry which is preliminary data.</text>
</comment>
<dbReference type="Gene3D" id="2.60.40.420">
    <property type="entry name" value="Cupredoxins - blue copper proteins"/>
    <property type="match status" value="1"/>
</dbReference>
<dbReference type="InterPro" id="IPR000923">
    <property type="entry name" value="BlueCu_1"/>
</dbReference>
<dbReference type="SUPFAM" id="SSF49503">
    <property type="entry name" value="Cupredoxins"/>
    <property type="match status" value="1"/>
</dbReference>
<keyword evidence="1" id="KW-0479">Metal-binding</keyword>
<dbReference type="PANTHER" id="PTHR38439:SF3">
    <property type="entry name" value="COPPER-RESISTANT CUPROPROTEIN COPI"/>
    <property type="match status" value="1"/>
</dbReference>
<dbReference type="Pfam" id="PF00127">
    <property type="entry name" value="Copper-bind"/>
    <property type="match status" value="1"/>
</dbReference>
<evidence type="ECO:0000313" key="5">
    <source>
        <dbReference type="EMBL" id="RBP09096.1"/>
    </source>
</evidence>
<dbReference type="RefSeq" id="WP_113890954.1">
    <property type="nucleotide sequence ID" value="NZ_QNRK01000023.1"/>
</dbReference>
<reference evidence="5 6" key="1">
    <citation type="submission" date="2018-06" db="EMBL/GenBank/DDBJ databases">
        <title>Genomic Encyclopedia of Type Strains, Phase IV (KMG-IV): sequencing the most valuable type-strain genomes for metagenomic binning, comparative biology and taxonomic classification.</title>
        <authorList>
            <person name="Goeker M."/>
        </authorList>
    </citation>
    <scope>NUCLEOTIDE SEQUENCE [LARGE SCALE GENOMIC DNA]</scope>
    <source>
        <strain evidence="5 6">DSM 24875</strain>
    </source>
</reference>
<feature type="chain" id="PRO_5016867147" evidence="3">
    <location>
        <begin position="24"/>
        <end position="153"/>
    </location>
</feature>
<dbReference type="InterPro" id="IPR050845">
    <property type="entry name" value="Cu-binding_ET"/>
</dbReference>
<accession>A0A366F4M1</accession>
<dbReference type="AlphaFoldDB" id="A0A366F4M1"/>
<dbReference type="GO" id="GO:0009055">
    <property type="term" value="F:electron transfer activity"/>
    <property type="evidence" value="ECO:0007669"/>
    <property type="project" value="InterPro"/>
</dbReference>
<feature type="domain" description="Blue (type 1) copper" evidence="4">
    <location>
        <begin position="48"/>
        <end position="153"/>
    </location>
</feature>
<sequence length="153" mass="15912">MTRAVAKAALAAAALLLAAAPLAAHGDHAAGVPGDPNKPARTVEIVMSEAADGMHYTPDRVEAHPGEQIRFAIRNAGSVSHEFFLGTAEADKAHAAMMAAMPEMKHHDANAVTVAPGQSATLLWRFTHAGDFEFACLVPGHYEAGMHGAVAVK</sequence>
<evidence type="ECO:0000313" key="6">
    <source>
        <dbReference type="Proteomes" id="UP000253529"/>
    </source>
</evidence>
<dbReference type="PANTHER" id="PTHR38439">
    <property type="entry name" value="AURACYANIN-B"/>
    <property type="match status" value="1"/>
</dbReference>
<dbReference type="GO" id="GO:0005507">
    <property type="term" value="F:copper ion binding"/>
    <property type="evidence" value="ECO:0007669"/>
    <property type="project" value="InterPro"/>
</dbReference>
<keyword evidence="3" id="KW-0732">Signal</keyword>
<evidence type="ECO:0000259" key="4">
    <source>
        <dbReference type="Pfam" id="PF00127"/>
    </source>
</evidence>
<evidence type="ECO:0000256" key="2">
    <source>
        <dbReference type="ARBA" id="ARBA00023008"/>
    </source>
</evidence>
<dbReference type="OrthoDB" id="9816061at2"/>
<dbReference type="Proteomes" id="UP000253529">
    <property type="component" value="Unassembled WGS sequence"/>
</dbReference>
<organism evidence="5 6">
    <name type="scientific">Roseiarcus fermentans</name>
    <dbReference type="NCBI Taxonomy" id="1473586"/>
    <lineage>
        <taxon>Bacteria</taxon>
        <taxon>Pseudomonadati</taxon>
        <taxon>Pseudomonadota</taxon>
        <taxon>Alphaproteobacteria</taxon>
        <taxon>Hyphomicrobiales</taxon>
        <taxon>Roseiarcaceae</taxon>
        <taxon>Roseiarcus</taxon>
    </lineage>
</organism>
<protein>
    <submittedName>
        <fullName evidence="5">Putative cupredoxin-like copper-binding protein</fullName>
    </submittedName>
</protein>
<feature type="signal peptide" evidence="3">
    <location>
        <begin position="1"/>
        <end position="23"/>
    </location>
</feature>
<dbReference type="EMBL" id="QNRK01000023">
    <property type="protein sequence ID" value="RBP09096.1"/>
    <property type="molecule type" value="Genomic_DNA"/>
</dbReference>
<dbReference type="InterPro" id="IPR033138">
    <property type="entry name" value="Cu_oxidase_CS"/>
</dbReference>